<dbReference type="KEGG" id="nga:Ngar_c22510"/>
<reference evidence="2 3" key="1">
    <citation type="journal article" date="2012" name="Environ. Microbiol.">
        <title>The genome of the ammonia-oxidizing Candidatus Nitrososphaera gargensis: insights into metabolic versatility and environmental adaptations.</title>
        <authorList>
            <person name="Spang A."/>
            <person name="Poehlein A."/>
            <person name="Offre P."/>
            <person name="Zumbragel S."/>
            <person name="Haider S."/>
            <person name="Rychlik N."/>
            <person name="Nowka B."/>
            <person name="Schmeisser C."/>
            <person name="Lebedeva E.V."/>
            <person name="Rattei T."/>
            <person name="Bohm C."/>
            <person name="Schmid M."/>
            <person name="Galushko A."/>
            <person name="Hatzenpichler R."/>
            <person name="Weinmaier T."/>
            <person name="Daniel R."/>
            <person name="Schleper C."/>
            <person name="Spieck E."/>
            <person name="Streit W."/>
            <person name="Wagner M."/>
        </authorList>
    </citation>
    <scope>NUCLEOTIDE SEQUENCE [LARGE SCALE GENOMIC DNA]</scope>
    <source>
        <strain evidence="3">Ga9.2</strain>
    </source>
</reference>
<dbReference type="EMBL" id="CP002408">
    <property type="protein sequence ID" value="AFU59181.1"/>
    <property type="molecule type" value="Genomic_DNA"/>
</dbReference>
<dbReference type="Proteomes" id="UP000008037">
    <property type="component" value="Chromosome"/>
</dbReference>
<dbReference type="Pfam" id="PF00072">
    <property type="entry name" value="Response_reg"/>
    <property type="match status" value="1"/>
</dbReference>
<gene>
    <name evidence="2" type="ordered locus">Ngar_c22510</name>
</gene>
<dbReference type="HOGENOM" id="CLU_000445_69_8_2"/>
<dbReference type="RefSeq" id="WP_015019716.1">
    <property type="nucleotide sequence ID" value="NC_018719.1"/>
</dbReference>
<proteinExistence type="predicted"/>
<dbReference type="STRING" id="1237085.Ngar_c22510"/>
<dbReference type="InterPro" id="IPR001789">
    <property type="entry name" value="Sig_transdc_resp-reg_receiver"/>
</dbReference>
<dbReference type="BioCyc" id="CNIT1237085:G1324-2249-MONOMER"/>
<dbReference type="OrthoDB" id="9652at2157"/>
<evidence type="ECO:0000313" key="2">
    <source>
        <dbReference type="EMBL" id="AFU59181.1"/>
    </source>
</evidence>
<feature type="domain" description="Response regulatory" evidence="1">
    <location>
        <begin position="1"/>
        <end position="97"/>
    </location>
</feature>
<name>K0ICV2_NITGG</name>
<dbReference type="SUPFAM" id="SSF52172">
    <property type="entry name" value="CheY-like"/>
    <property type="match status" value="1"/>
</dbReference>
<dbReference type="PROSITE" id="PS50110">
    <property type="entry name" value="RESPONSE_REGULATORY"/>
    <property type="match status" value="1"/>
</dbReference>
<keyword evidence="3" id="KW-1185">Reference proteome</keyword>
<sequence length="97" mass="11176">MSLQRTGFRVHSFTDPLEAINHIAKDGCKDCELLVPDIRMLGMDGFELVRRVKMLRPEMNVVMMMAFEVNKREFEQVFPSTPVENVLSKPFVPHLLA</sequence>
<evidence type="ECO:0000313" key="3">
    <source>
        <dbReference type="Proteomes" id="UP000008037"/>
    </source>
</evidence>
<organism evidence="2 3">
    <name type="scientific">Nitrososphaera gargensis (strain Ga9.2)</name>
    <dbReference type="NCBI Taxonomy" id="1237085"/>
    <lineage>
        <taxon>Archaea</taxon>
        <taxon>Nitrososphaerota</taxon>
        <taxon>Nitrososphaeria</taxon>
        <taxon>Nitrososphaerales</taxon>
        <taxon>Nitrososphaeraceae</taxon>
        <taxon>Nitrososphaera</taxon>
    </lineage>
</organism>
<dbReference type="GeneID" id="13796114"/>
<dbReference type="InterPro" id="IPR011006">
    <property type="entry name" value="CheY-like_superfamily"/>
</dbReference>
<dbReference type="Gene3D" id="3.40.50.2300">
    <property type="match status" value="1"/>
</dbReference>
<evidence type="ECO:0000259" key="1">
    <source>
        <dbReference type="PROSITE" id="PS50110"/>
    </source>
</evidence>
<dbReference type="InParanoid" id="K0ICV2"/>
<accession>K0ICV2</accession>
<protein>
    <recommendedName>
        <fullName evidence="1">Response regulatory domain-containing protein</fullName>
    </recommendedName>
</protein>
<dbReference type="AlphaFoldDB" id="K0ICV2"/>
<dbReference type="GO" id="GO:0000160">
    <property type="term" value="P:phosphorelay signal transduction system"/>
    <property type="evidence" value="ECO:0007669"/>
    <property type="project" value="InterPro"/>
</dbReference>